<name>A0A835ITJ8_9MAGN</name>
<dbReference type="Proteomes" id="UP000631114">
    <property type="component" value="Unassembled WGS sequence"/>
</dbReference>
<keyword evidence="2" id="KW-1185">Reference proteome</keyword>
<dbReference type="AlphaFoldDB" id="A0A835ITJ8"/>
<evidence type="ECO:0000313" key="1">
    <source>
        <dbReference type="EMBL" id="KAF9623595.1"/>
    </source>
</evidence>
<comment type="caution">
    <text evidence="1">The sequence shown here is derived from an EMBL/GenBank/DDBJ whole genome shotgun (WGS) entry which is preliminary data.</text>
</comment>
<dbReference type="EMBL" id="JADFTS010000001">
    <property type="protein sequence ID" value="KAF9623595.1"/>
    <property type="molecule type" value="Genomic_DNA"/>
</dbReference>
<sequence length="83" mass="9001">MDDGAARGKPGPSGYGIAVRNHRGGFLRLSLTLQRWSQQPRRDQCTGNSRADLKFVKGELQGCTSLTLREANFSADLAAKHAS</sequence>
<protein>
    <submittedName>
        <fullName evidence="1">Uncharacterized protein</fullName>
    </submittedName>
</protein>
<gene>
    <name evidence="1" type="ORF">IFM89_003385</name>
</gene>
<accession>A0A835ITJ8</accession>
<proteinExistence type="predicted"/>
<evidence type="ECO:0000313" key="2">
    <source>
        <dbReference type="Proteomes" id="UP000631114"/>
    </source>
</evidence>
<organism evidence="1 2">
    <name type="scientific">Coptis chinensis</name>
    <dbReference type="NCBI Taxonomy" id="261450"/>
    <lineage>
        <taxon>Eukaryota</taxon>
        <taxon>Viridiplantae</taxon>
        <taxon>Streptophyta</taxon>
        <taxon>Embryophyta</taxon>
        <taxon>Tracheophyta</taxon>
        <taxon>Spermatophyta</taxon>
        <taxon>Magnoliopsida</taxon>
        <taxon>Ranunculales</taxon>
        <taxon>Ranunculaceae</taxon>
        <taxon>Coptidoideae</taxon>
        <taxon>Coptis</taxon>
    </lineage>
</organism>
<reference evidence="1 2" key="1">
    <citation type="submission" date="2020-10" db="EMBL/GenBank/DDBJ databases">
        <title>The Coptis chinensis genome and diversification of protoberbering-type alkaloids.</title>
        <authorList>
            <person name="Wang B."/>
            <person name="Shu S."/>
            <person name="Song C."/>
            <person name="Liu Y."/>
        </authorList>
    </citation>
    <scope>NUCLEOTIDE SEQUENCE [LARGE SCALE GENOMIC DNA]</scope>
    <source>
        <strain evidence="1">HL-2020</strain>
        <tissue evidence="1">Leaf</tissue>
    </source>
</reference>